<keyword evidence="1" id="KW-0032">Aminotransferase</keyword>
<protein>
    <submittedName>
        <fullName evidence="1">Histidinol-phosphate transaminase</fullName>
        <ecNumber evidence="1">2.6.1.9</ecNumber>
    </submittedName>
</protein>
<dbReference type="EMBL" id="CP042469">
    <property type="protein sequence ID" value="QOX65343.1"/>
    <property type="molecule type" value="Genomic_DNA"/>
</dbReference>
<dbReference type="Proteomes" id="UP000594014">
    <property type="component" value="Chromosome"/>
</dbReference>
<evidence type="ECO:0000313" key="1">
    <source>
        <dbReference type="EMBL" id="QOX65343.1"/>
    </source>
</evidence>
<accession>A0ACD1AG95</accession>
<reference evidence="1" key="1">
    <citation type="submission" date="2019-08" db="EMBL/GenBank/DDBJ databases">
        <title>Genome sequence of Clostridiales bacterium MT110.</title>
        <authorList>
            <person name="Cao J."/>
        </authorList>
    </citation>
    <scope>NUCLEOTIDE SEQUENCE</scope>
    <source>
        <strain evidence="1">MT110</strain>
    </source>
</reference>
<keyword evidence="1" id="KW-0808">Transferase</keyword>
<evidence type="ECO:0000313" key="2">
    <source>
        <dbReference type="Proteomes" id="UP000594014"/>
    </source>
</evidence>
<dbReference type="EC" id="2.6.1.9" evidence="1"/>
<keyword evidence="2" id="KW-1185">Reference proteome</keyword>
<sequence>MTYELNEKVKNLIPYDPVAGDYEIRLDANESFIDPGKLFREDFLAAVAAVDFNRYPDPAATELRKKFGAFYGVDPENVVAGNGSDELITVILGAFLRPGDKLLSFSPDFSMYQFYGEVYEKTNIVAEKQEDLILTAGDVIDAVRKNRPNAVLLSNPCSPTSLVMSREDVLHIVENTSALIILDEAYMDFSDQSIMKVAEKYDNLILLKTCSKALGVAAIRLGFAVSCPKIIRALNCVRSPYNVNAITQAIGTVLFSKPEYIRKSVEEIKKSRTYLYENIKKLANSPGVRSLIKPETNFVFLELDHAEFVYNELRKNSIIVRKLGDYLRITAGTQKENDRLIQALGEILTRKI</sequence>
<gene>
    <name evidence="1" type="primary">hisC</name>
    <name evidence="1" type="ORF">FRZ06_19280</name>
</gene>
<proteinExistence type="predicted"/>
<organism evidence="1 2">
    <name type="scientific">Anoxybacterium hadale</name>
    <dbReference type="NCBI Taxonomy" id="3408580"/>
    <lineage>
        <taxon>Bacteria</taxon>
        <taxon>Bacillati</taxon>
        <taxon>Bacillota</taxon>
        <taxon>Clostridia</taxon>
        <taxon>Peptostreptococcales</taxon>
        <taxon>Anaerovoracaceae</taxon>
        <taxon>Anoxybacterium</taxon>
    </lineage>
</organism>
<name>A0ACD1AG95_9FIRM</name>